<gene>
    <name evidence="2" type="ORF">ABC977_01385</name>
</gene>
<evidence type="ECO:0000313" key="2">
    <source>
        <dbReference type="EMBL" id="MEY6431056.1"/>
    </source>
</evidence>
<name>A0ABV4B9U2_9GAMM</name>
<dbReference type="EMBL" id="JBDKXB010000001">
    <property type="protein sequence ID" value="MEY6431056.1"/>
    <property type="molecule type" value="Genomic_DNA"/>
</dbReference>
<reference evidence="2 3" key="1">
    <citation type="submission" date="2024-05" db="EMBL/GenBank/DDBJ databases">
        <title>Genome Sequence and Characterization of the New Strain Purple Sulfur Bacterium of Genus Thioalkalicoccus.</title>
        <authorList>
            <person name="Bryantseva I.A."/>
            <person name="Kyndt J.A."/>
            <person name="Imhoff J.F."/>
        </authorList>
    </citation>
    <scope>NUCLEOTIDE SEQUENCE [LARGE SCALE GENOMIC DNA]</scope>
    <source>
        <strain evidence="2 3">Um2</strain>
    </source>
</reference>
<comment type="caution">
    <text evidence="2">The sequence shown here is derived from an EMBL/GenBank/DDBJ whole genome shotgun (WGS) entry which is preliminary data.</text>
</comment>
<proteinExistence type="predicted"/>
<dbReference type="Proteomes" id="UP001564408">
    <property type="component" value="Unassembled WGS sequence"/>
</dbReference>
<dbReference type="Pfam" id="PF03050">
    <property type="entry name" value="DDE_Tnp_IS66"/>
    <property type="match status" value="1"/>
</dbReference>
<feature type="domain" description="Transposase IS66 central" evidence="1">
    <location>
        <begin position="7"/>
        <end position="166"/>
    </location>
</feature>
<keyword evidence="3" id="KW-1185">Reference proteome</keyword>
<evidence type="ECO:0000259" key="1">
    <source>
        <dbReference type="Pfam" id="PF03050"/>
    </source>
</evidence>
<dbReference type="InterPro" id="IPR004291">
    <property type="entry name" value="Transposase_IS66_central"/>
</dbReference>
<dbReference type="RefSeq" id="WP_369665430.1">
    <property type="nucleotide sequence ID" value="NZ_JBDKXB010000001.1"/>
</dbReference>
<organism evidence="2 3">
    <name type="scientific">Thioalkalicoccus limnaeus</name>
    <dbReference type="NCBI Taxonomy" id="120681"/>
    <lineage>
        <taxon>Bacteria</taxon>
        <taxon>Pseudomonadati</taxon>
        <taxon>Pseudomonadota</taxon>
        <taxon>Gammaproteobacteria</taxon>
        <taxon>Chromatiales</taxon>
        <taxon>Chromatiaceae</taxon>
        <taxon>Thioalkalicoccus</taxon>
    </lineage>
</organism>
<sequence>MDGPQEVRASALPHVERTSWKERGRLLWLWVFTTATTTVFRIGHCSQELLHSVLGPVLTGWLMSDGFWAYRDCGNRLCYLAHLQRKARGLEESLERPAQAFGRALRKHLEAVMAAACAAREGPPAMGLREQHADALNRLLNLCLEQAESPHAKTRALARELLNDWDT</sequence>
<protein>
    <submittedName>
        <fullName evidence="2">Transposase</fullName>
    </submittedName>
</protein>
<evidence type="ECO:0000313" key="3">
    <source>
        <dbReference type="Proteomes" id="UP001564408"/>
    </source>
</evidence>
<accession>A0ABV4B9U2</accession>